<comment type="caution">
    <text evidence="2">The sequence shown here is derived from an EMBL/GenBank/DDBJ whole genome shotgun (WGS) entry which is preliminary data.</text>
</comment>
<evidence type="ECO:0000313" key="3">
    <source>
        <dbReference type="Proteomes" id="UP000796761"/>
    </source>
</evidence>
<dbReference type="PANTHER" id="PTHR33064">
    <property type="entry name" value="POL PROTEIN"/>
    <property type="match status" value="1"/>
</dbReference>
<dbReference type="Proteomes" id="UP000796761">
    <property type="component" value="Unassembled WGS sequence"/>
</dbReference>
<dbReference type="OrthoDB" id="9950135at2759"/>
<dbReference type="InterPro" id="IPR051320">
    <property type="entry name" value="Viral_Replic_Matur_Polypro"/>
</dbReference>
<dbReference type="SUPFAM" id="SSF56672">
    <property type="entry name" value="DNA/RNA polymerases"/>
    <property type="match status" value="1"/>
</dbReference>
<dbReference type="Gene3D" id="3.10.10.10">
    <property type="entry name" value="HIV Type 1 Reverse Transcriptase, subunit A, domain 1"/>
    <property type="match status" value="1"/>
</dbReference>
<gene>
    <name evidence="2" type="ORF">HGM15179_021216</name>
</gene>
<organism evidence="2 3">
    <name type="scientific">Zosterops borbonicus</name>
    <dbReference type="NCBI Taxonomy" id="364589"/>
    <lineage>
        <taxon>Eukaryota</taxon>
        <taxon>Metazoa</taxon>
        <taxon>Chordata</taxon>
        <taxon>Craniata</taxon>
        <taxon>Vertebrata</taxon>
        <taxon>Euteleostomi</taxon>
        <taxon>Archelosauria</taxon>
        <taxon>Archosauria</taxon>
        <taxon>Dinosauria</taxon>
        <taxon>Saurischia</taxon>
        <taxon>Theropoda</taxon>
        <taxon>Coelurosauria</taxon>
        <taxon>Aves</taxon>
        <taxon>Neognathae</taxon>
        <taxon>Neoaves</taxon>
        <taxon>Telluraves</taxon>
        <taxon>Australaves</taxon>
        <taxon>Passeriformes</taxon>
        <taxon>Sylvioidea</taxon>
        <taxon>Zosteropidae</taxon>
        <taxon>Zosterops</taxon>
    </lineage>
</organism>
<dbReference type="InterPro" id="IPR000477">
    <property type="entry name" value="RT_dom"/>
</dbReference>
<accession>A0A8K1D7R2</accession>
<dbReference type="PANTHER" id="PTHR33064:SF29">
    <property type="entry name" value="PEPTIDASE A2 DOMAIN-CONTAINING PROTEIN-RELATED"/>
    <property type="match status" value="1"/>
</dbReference>
<keyword evidence="3" id="KW-1185">Reference proteome</keyword>
<evidence type="ECO:0000259" key="1">
    <source>
        <dbReference type="Pfam" id="PF00078"/>
    </source>
</evidence>
<proteinExistence type="predicted"/>
<dbReference type="Pfam" id="PF00078">
    <property type="entry name" value="RVT_1"/>
    <property type="match status" value="1"/>
</dbReference>
<feature type="domain" description="Reverse transcriptase" evidence="1">
    <location>
        <begin position="27"/>
        <end position="137"/>
    </location>
</feature>
<sequence>MIRKLESQGVVSKARSPFNSPIWPVCKSSGEWRLTVDYRGLNEVMPPLSAAVPDMLELQYELESKAAKWYATIDIANALFSIPLAVECRPQFAFTWRGVQYTWNQLPQGWKHSPTICHGLIQAALENVRTGPNVRNVLYSATRNNGLSWSLWQKVPEETQGRPLGFWSRSYRGSEANYTPIEKEILAA</sequence>
<reference evidence="2" key="1">
    <citation type="submission" date="2019-04" db="EMBL/GenBank/DDBJ databases">
        <title>Genome assembly of Zosterops borbonicus 15179.</title>
        <authorList>
            <person name="Leroy T."/>
            <person name="Anselmetti Y."/>
            <person name="Tilak M.-K."/>
            <person name="Nabholz B."/>
        </authorList>
    </citation>
    <scope>NUCLEOTIDE SEQUENCE</scope>
    <source>
        <strain evidence="2">HGM_15179</strain>
        <tissue evidence="2">Muscle</tissue>
    </source>
</reference>
<dbReference type="EMBL" id="SWJQ01003215">
    <property type="protein sequence ID" value="TRZ05893.1"/>
    <property type="molecule type" value="Genomic_DNA"/>
</dbReference>
<protein>
    <recommendedName>
        <fullName evidence="1">Reverse transcriptase domain-containing protein</fullName>
    </recommendedName>
</protein>
<dbReference type="AlphaFoldDB" id="A0A8K1D7R2"/>
<name>A0A8K1D7R2_9PASS</name>
<evidence type="ECO:0000313" key="2">
    <source>
        <dbReference type="EMBL" id="TRZ05893.1"/>
    </source>
</evidence>
<dbReference type="InterPro" id="IPR043502">
    <property type="entry name" value="DNA/RNA_pol_sf"/>
</dbReference>